<proteinExistence type="predicted"/>
<dbReference type="Pfam" id="PF15054">
    <property type="entry name" value="DUF4535"/>
    <property type="match status" value="1"/>
</dbReference>
<protein>
    <submittedName>
        <fullName evidence="3">Uncharacterized protein</fullName>
    </submittedName>
</protein>
<organism evidence="2 3">
    <name type="scientific">Meloidogyne javanica</name>
    <name type="common">Root-knot nematode worm</name>
    <dbReference type="NCBI Taxonomy" id="6303"/>
    <lineage>
        <taxon>Eukaryota</taxon>
        <taxon>Metazoa</taxon>
        <taxon>Ecdysozoa</taxon>
        <taxon>Nematoda</taxon>
        <taxon>Chromadorea</taxon>
        <taxon>Rhabditida</taxon>
        <taxon>Tylenchina</taxon>
        <taxon>Tylenchomorpha</taxon>
        <taxon>Tylenchoidea</taxon>
        <taxon>Meloidogynidae</taxon>
        <taxon>Meloidogyninae</taxon>
        <taxon>Meloidogyne</taxon>
        <taxon>Meloidogyne incognita group</taxon>
    </lineage>
</organism>
<dbReference type="Proteomes" id="UP000887561">
    <property type="component" value="Unplaced"/>
</dbReference>
<accession>A0A915LSD4</accession>
<name>A0A915LSD4_MELJA</name>
<keyword evidence="1" id="KW-0472">Membrane</keyword>
<feature type="transmembrane region" description="Helical" evidence="1">
    <location>
        <begin position="12"/>
        <end position="30"/>
    </location>
</feature>
<sequence length="127" mass="14874">MPAQHSALFKIGKWTSVFIVPAICWCWIAFDYYDNYLYKTGQRKSLIDHIAEEQTKAYNEFQSLTSENSPYLFFGFDMGICSHLFIFAAGIYAGICFDQHYEVPKLPPPNEIYAKIQEFLETYRKDK</sequence>
<dbReference type="AlphaFoldDB" id="A0A915LSD4"/>
<evidence type="ECO:0000313" key="3">
    <source>
        <dbReference type="WBParaSite" id="scaffold1821_cov225.g3700"/>
    </source>
</evidence>
<feature type="transmembrane region" description="Helical" evidence="1">
    <location>
        <begin position="71"/>
        <end position="95"/>
    </location>
</feature>
<keyword evidence="2" id="KW-1185">Reference proteome</keyword>
<keyword evidence="1" id="KW-1133">Transmembrane helix</keyword>
<dbReference type="InterPro" id="IPR027854">
    <property type="entry name" value="STMP1"/>
</dbReference>
<evidence type="ECO:0000313" key="2">
    <source>
        <dbReference type="Proteomes" id="UP000887561"/>
    </source>
</evidence>
<keyword evidence="1" id="KW-0812">Transmembrane</keyword>
<reference evidence="3" key="1">
    <citation type="submission" date="2022-11" db="UniProtKB">
        <authorList>
            <consortium name="WormBaseParasite"/>
        </authorList>
    </citation>
    <scope>IDENTIFICATION</scope>
</reference>
<dbReference type="WBParaSite" id="scaffold1821_cov225.g3700">
    <property type="protein sequence ID" value="scaffold1821_cov225.g3700"/>
    <property type="gene ID" value="scaffold1821_cov225.g3700"/>
</dbReference>
<evidence type="ECO:0000256" key="1">
    <source>
        <dbReference type="SAM" id="Phobius"/>
    </source>
</evidence>